<evidence type="ECO:0000256" key="2">
    <source>
        <dbReference type="ARBA" id="ARBA00022448"/>
    </source>
</evidence>
<sequence length="1038" mass="113589">MNQIKTHFLRLFLCTLFMSFMTVGFAQQGSAHKVTGTVVDSSTGESLPGVNIIILGAKVKTGVISDIDGRFTINVSPDATLEFSYVGYQKKNVAIANKSVLNVTLESDVKKLDEVVVVGYGTMKKSDLSGAVSSVRSDALKNLATSDAAAAIQGKVSGVQVLTNSGAPGQGATIRVRGYSSNSGSIGPLLIVDGLKVDNIQYLDPSMIESMEILKDAASAAIYGAEAGNGVVLITTKSGAKGTSSISYDVNLISQSLGRHAKLFNAQDFIAYKTLSGLPIQNQLTQNKYDGTDTDWSKVVFGPAFSQQHTVTFQGGNNQGHFFTSLNVTNNNGIVRGDKDVYKRITGQVNADYNIKPWLQIGGNNSFEYWNTKSVSQMSQYGSLMNCVMQMDPLTPVYYSSPDQFASGTLQAYNAGKNVLKDPTNGLYYATSKYVIDNNGNPLLQRDRTEASSGGINLRGILYGNFKPVKGLVVTSRFGYRVSQSTSHSYSTPYYATSQANSNDYSISANANTSYYYQWENFANYNFTIDKHNITAMGGMSYIENNWDNVSASASGPDILKGYDANFRFLDYVNSNDKTVKSFGNTPGKSSQMGYYGRLSYSYDNKYMIQSNFRADAFDSSKLSKTNRWGYFPSFSGAWTVSNEKFFQNLIDDKIFSFLKVRGSWGQNGNINVLSGYQYSTTINYNGSWYQYGVDSPTPSYGSSPSGLANPNLKWETSEQLDFGVEMRFLKDKLSLNAGYYNKKTKDLLVSIAPVAEVGIGSTTINGGNVLNRGFEFDATWKDNIGKDFTYSVKANLTTLHNEVTYLDPSISRISGTSAGNNDIYTAFEVGQPIWYLRGYKYLGVNQKTGAPIYQTKNADGVPTSNDMTYIGKAIPDFTYGLTINLAYKGFDMNMFGTGVTGNSILNMAYRADSPMTNSLKYYYDHAWTTTNTNGSMPDPAKVVNSRIFWSSSASIFNGAYFKIKQIQLGYTLPASVSKKFLISKLRCYVSLDDFFTFASYPGGDPETATTSTASSAGFDMGTYPVAKKVTFGLNMTF</sequence>
<evidence type="ECO:0000256" key="4">
    <source>
        <dbReference type="ARBA" id="ARBA00022692"/>
    </source>
</evidence>
<dbReference type="InterPro" id="IPR023996">
    <property type="entry name" value="TonB-dep_OMP_SusC/RagA"/>
</dbReference>
<feature type="signal peptide" evidence="10">
    <location>
        <begin position="1"/>
        <end position="26"/>
    </location>
</feature>
<evidence type="ECO:0000259" key="11">
    <source>
        <dbReference type="Pfam" id="PF00593"/>
    </source>
</evidence>
<organism evidence="13 14">
    <name type="scientific">Paludibacter jiangxiensis</name>
    <dbReference type="NCBI Taxonomy" id="681398"/>
    <lineage>
        <taxon>Bacteria</taxon>
        <taxon>Pseudomonadati</taxon>
        <taxon>Bacteroidota</taxon>
        <taxon>Bacteroidia</taxon>
        <taxon>Bacteroidales</taxon>
        <taxon>Paludibacteraceae</taxon>
        <taxon>Paludibacter</taxon>
    </lineage>
</organism>
<evidence type="ECO:0000256" key="3">
    <source>
        <dbReference type="ARBA" id="ARBA00022452"/>
    </source>
</evidence>
<proteinExistence type="inferred from homology"/>
<keyword evidence="7 8" id="KW-0998">Cell outer membrane</keyword>
<dbReference type="AlphaFoldDB" id="A0A161LDH4"/>
<name>A0A161LDH4_9BACT</name>
<comment type="caution">
    <text evidence="13">The sequence shown here is derived from an EMBL/GenBank/DDBJ whole genome shotgun (WGS) entry which is preliminary data.</text>
</comment>
<dbReference type="Proteomes" id="UP000076586">
    <property type="component" value="Unassembled WGS sequence"/>
</dbReference>
<dbReference type="InterPro" id="IPR037066">
    <property type="entry name" value="Plug_dom_sf"/>
</dbReference>
<feature type="domain" description="TonB-dependent receptor plug" evidence="12">
    <location>
        <begin position="125"/>
        <end position="231"/>
    </location>
</feature>
<dbReference type="PROSITE" id="PS52016">
    <property type="entry name" value="TONB_DEPENDENT_REC_3"/>
    <property type="match status" value="1"/>
</dbReference>
<dbReference type="InterPro" id="IPR039426">
    <property type="entry name" value="TonB-dep_rcpt-like"/>
</dbReference>
<evidence type="ECO:0000256" key="6">
    <source>
        <dbReference type="ARBA" id="ARBA00023136"/>
    </source>
</evidence>
<evidence type="ECO:0000256" key="8">
    <source>
        <dbReference type="PROSITE-ProRule" id="PRU01360"/>
    </source>
</evidence>
<dbReference type="Pfam" id="PF13715">
    <property type="entry name" value="CarbopepD_reg_2"/>
    <property type="match status" value="1"/>
</dbReference>
<evidence type="ECO:0000256" key="5">
    <source>
        <dbReference type="ARBA" id="ARBA00023077"/>
    </source>
</evidence>
<keyword evidence="5 9" id="KW-0798">TonB box</keyword>
<dbReference type="EMBL" id="BDCR01000001">
    <property type="protein sequence ID" value="GAT61997.1"/>
    <property type="molecule type" value="Genomic_DNA"/>
</dbReference>
<feature type="chain" id="PRO_5007823762" evidence="10">
    <location>
        <begin position="27"/>
        <end position="1038"/>
    </location>
</feature>
<dbReference type="SUPFAM" id="SSF56935">
    <property type="entry name" value="Porins"/>
    <property type="match status" value="1"/>
</dbReference>
<dbReference type="GO" id="GO:0009279">
    <property type="term" value="C:cell outer membrane"/>
    <property type="evidence" value="ECO:0007669"/>
    <property type="project" value="UniProtKB-SubCell"/>
</dbReference>
<dbReference type="NCBIfam" id="TIGR04057">
    <property type="entry name" value="SusC_RagA_signa"/>
    <property type="match status" value="1"/>
</dbReference>
<protein>
    <submittedName>
        <fullName evidence="13">TonB-linked outer membrane protein, SusC/RagA family</fullName>
    </submittedName>
</protein>
<dbReference type="Pfam" id="PF07715">
    <property type="entry name" value="Plug"/>
    <property type="match status" value="1"/>
</dbReference>
<evidence type="ECO:0000259" key="12">
    <source>
        <dbReference type="Pfam" id="PF07715"/>
    </source>
</evidence>
<comment type="similarity">
    <text evidence="8 9">Belongs to the TonB-dependent receptor family.</text>
</comment>
<keyword evidence="4 8" id="KW-0812">Transmembrane</keyword>
<keyword evidence="10" id="KW-0732">Signal</keyword>
<dbReference type="InterPro" id="IPR023997">
    <property type="entry name" value="TonB-dep_OMP_SusC/RagA_CS"/>
</dbReference>
<dbReference type="STRING" id="681398.PJIAN_1587"/>
<evidence type="ECO:0000256" key="10">
    <source>
        <dbReference type="SAM" id="SignalP"/>
    </source>
</evidence>
<reference evidence="14" key="2">
    <citation type="journal article" date="2017" name="Genome Announc.">
        <title>Draft genome sequence of Paludibacter jiangxiensis NM7(T), a propionate-producing fermentative bacterium.</title>
        <authorList>
            <person name="Qiu Y.-L."/>
            <person name="Tourlousse D.M."/>
            <person name="Matsuura N."/>
            <person name="Ohashi A."/>
            <person name="Sekiguchi Y."/>
        </authorList>
    </citation>
    <scope>NUCLEOTIDE SEQUENCE [LARGE SCALE GENOMIC DNA]</scope>
    <source>
        <strain evidence="14">NM7</strain>
    </source>
</reference>
<gene>
    <name evidence="13" type="ORF">PJIAN_1587</name>
</gene>
<keyword evidence="6 8" id="KW-0472">Membrane</keyword>
<comment type="subcellular location">
    <subcellularLocation>
        <location evidence="1 8">Cell outer membrane</location>
        <topology evidence="1 8">Multi-pass membrane protein</topology>
    </subcellularLocation>
</comment>
<evidence type="ECO:0000256" key="1">
    <source>
        <dbReference type="ARBA" id="ARBA00004571"/>
    </source>
</evidence>
<dbReference type="Gene3D" id="2.60.40.1120">
    <property type="entry name" value="Carboxypeptidase-like, regulatory domain"/>
    <property type="match status" value="1"/>
</dbReference>
<dbReference type="SUPFAM" id="SSF49464">
    <property type="entry name" value="Carboxypeptidase regulatory domain-like"/>
    <property type="match status" value="1"/>
</dbReference>
<keyword evidence="3 8" id="KW-1134">Transmembrane beta strand</keyword>
<dbReference type="InterPro" id="IPR008969">
    <property type="entry name" value="CarboxyPept-like_regulatory"/>
</dbReference>
<keyword evidence="2 8" id="KW-0813">Transport</keyword>
<accession>A0A161LDH4</accession>
<dbReference type="InterPro" id="IPR000531">
    <property type="entry name" value="Beta-barrel_TonB"/>
</dbReference>
<dbReference type="NCBIfam" id="TIGR04056">
    <property type="entry name" value="OMP_RagA_SusC"/>
    <property type="match status" value="1"/>
</dbReference>
<evidence type="ECO:0000256" key="9">
    <source>
        <dbReference type="RuleBase" id="RU003357"/>
    </source>
</evidence>
<feature type="domain" description="TonB-dependent receptor-like beta-barrel" evidence="11">
    <location>
        <begin position="402"/>
        <end position="934"/>
    </location>
</feature>
<dbReference type="Gene3D" id="2.40.170.20">
    <property type="entry name" value="TonB-dependent receptor, beta-barrel domain"/>
    <property type="match status" value="1"/>
</dbReference>
<keyword evidence="14" id="KW-1185">Reference proteome</keyword>
<dbReference type="InterPro" id="IPR036942">
    <property type="entry name" value="Beta-barrel_TonB_sf"/>
</dbReference>
<evidence type="ECO:0000313" key="14">
    <source>
        <dbReference type="Proteomes" id="UP000076586"/>
    </source>
</evidence>
<evidence type="ECO:0000313" key="13">
    <source>
        <dbReference type="EMBL" id="GAT61997.1"/>
    </source>
</evidence>
<reference evidence="14" key="1">
    <citation type="submission" date="2016-04" db="EMBL/GenBank/DDBJ databases">
        <title>Draft genome sequence of Paludibacter jiangxiensis strain NM7.</title>
        <authorList>
            <person name="Qiu Y."/>
            <person name="Matsuura N."/>
            <person name="Ohashi A."/>
            <person name="Tourlousse M.D."/>
            <person name="Sekiguchi Y."/>
        </authorList>
    </citation>
    <scope>NUCLEOTIDE SEQUENCE [LARGE SCALE GENOMIC DNA]</scope>
    <source>
        <strain evidence="14">NM7</strain>
    </source>
</reference>
<dbReference type="Gene3D" id="2.170.130.10">
    <property type="entry name" value="TonB-dependent receptor, plug domain"/>
    <property type="match status" value="1"/>
</dbReference>
<dbReference type="InterPro" id="IPR012910">
    <property type="entry name" value="Plug_dom"/>
</dbReference>
<dbReference type="Pfam" id="PF00593">
    <property type="entry name" value="TonB_dep_Rec_b-barrel"/>
    <property type="match status" value="1"/>
</dbReference>
<evidence type="ECO:0000256" key="7">
    <source>
        <dbReference type="ARBA" id="ARBA00023237"/>
    </source>
</evidence>